<dbReference type="PANTHER" id="PTHR23407">
    <property type="entry name" value="ATPASE INHIBITOR/5-FORMYLTETRAHYDROFOLATE CYCLO-LIGASE"/>
    <property type="match status" value="1"/>
</dbReference>
<keyword evidence="3" id="KW-0067">ATP-binding</keyword>
<evidence type="ECO:0000256" key="1">
    <source>
        <dbReference type="ARBA" id="ARBA00010638"/>
    </source>
</evidence>
<reference evidence="6" key="1">
    <citation type="journal article" date="2023" name="Insect Mol. Biol.">
        <title>Genome sequencing provides insights into the evolution of gene families encoding plant cell wall-degrading enzymes in longhorned beetles.</title>
        <authorList>
            <person name="Shin N.R."/>
            <person name="Okamura Y."/>
            <person name="Kirsch R."/>
            <person name="Pauchet Y."/>
        </authorList>
    </citation>
    <scope>NUCLEOTIDE SEQUENCE</scope>
    <source>
        <strain evidence="6">MMC_N1</strain>
    </source>
</reference>
<accession>A0ABQ9JGI5</accession>
<comment type="caution">
    <text evidence="6">The sequence shown here is derived from an EMBL/GenBank/DDBJ whole genome shotgun (WGS) entry which is preliminary data.</text>
</comment>
<evidence type="ECO:0000256" key="4">
    <source>
        <dbReference type="ARBA" id="ARBA00036539"/>
    </source>
</evidence>
<proteinExistence type="inferred from homology"/>
<keyword evidence="2" id="KW-0547">Nucleotide-binding</keyword>
<evidence type="ECO:0000313" key="6">
    <source>
        <dbReference type="EMBL" id="KAJ8976655.1"/>
    </source>
</evidence>
<dbReference type="Pfam" id="PF01812">
    <property type="entry name" value="5-FTHF_cyc-lig"/>
    <property type="match status" value="1"/>
</dbReference>
<name>A0ABQ9JGI5_9CUCU</name>
<dbReference type="SUPFAM" id="SSF100950">
    <property type="entry name" value="NagB/RpiA/CoA transferase-like"/>
    <property type="match status" value="1"/>
</dbReference>
<comment type="similarity">
    <text evidence="1">Belongs to the 5-formyltetrahydrofolate cyclo-ligase family.</text>
</comment>
<dbReference type="EC" id="6.3.3.2" evidence="5"/>
<dbReference type="PIRSF" id="PIRSF006806">
    <property type="entry name" value="FTHF_cligase"/>
    <property type="match status" value="1"/>
</dbReference>
<dbReference type="InterPro" id="IPR024185">
    <property type="entry name" value="FTHF_cligase-like_sf"/>
</dbReference>
<dbReference type="Proteomes" id="UP001162164">
    <property type="component" value="Unassembled WGS sequence"/>
</dbReference>
<evidence type="ECO:0000313" key="7">
    <source>
        <dbReference type="Proteomes" id="UP001162164"/>
    </source>
</evidence>
<evidence type="ECO:0000256" key="5">
    <source>
        <dbReference type="ARBA" id="ARBA00038966"/>
    </source>
</evidence>
<sequence>MQNEIDTEPILRKMFEDGKRVFVPRYSKSGMEMVKLHSMEDWENLPLTKWDIKQPYLKDNRENALGCRAGSDCKTGVAFTKDGLRLGHGGGYYDRYMKNIKELQSVSPSLSGVAFKEQVVNNLPTEDTDVKIDKVLYAD</sequence>
<protein>
    <recommendedName>
        <fullName evidence="5">5-formyltetrahydrofolate cyclo-ligase</fullName>
        <ecNumber evidence="5">6.3.3.2</ecNumber>
    </recommendedName>
</protein>
<dbReference type="Gene3D" id="3.40.50.10420">
    <property type="entry name" value="NagB/RpiA/CoA transferase-like"/>
    <property type="match status" value="1"/>
</dbReference>
<dbReference type="InterPro" id="IPR002698">
    <property type="entry name" value="FTHF_cligase"/>
</dbReference>
<evidence type="ECO:0000256" key="3">
    <source>
        <dbReference type="ARBA" id="ARBA00022840"/>
    </source>
</evidence>
<evidence type="ECO:0000256" key="2">
    <source>
        <dbReference type="ARBA" id="ARBA00022741"/>
    </source>
</evidence>
<dbReference type="InterPro" id="IPR037171">
    <property type="entry name" value="NagB/RpiA_transferase-like"/>
</dbReference>
<keyword evidence="7" id="KW-1185">Reference proteome</keyword>
<dbReference type="EMBL" id="JAPWTJ010000644">
    <property type="protein sequence ID" value="KAJ8976655.1"/>
    <property type="molecule type" value="Genomic_DNA"/>
</dbReference>
<comment type="catalytic activity">
    <reaction evidence="4">
        <text>(6S)-5-formyl-5,6,7,8-tetrahydrofolate + ATP = (6R)-5,10-methenyltetrahydrofolate + ADP + phosphate</text>
        <dbReference type="Rhea" id="RHEA:10488"/>
        <dbReference type="ChEBI" id="CHEBI:30616"/>
        <dbReference type="ChEBI" id="CHEBI:43474"/>
        <dbReference type="ChEBI" id="CHEBI:57455"/>
        <dbReference type="ChEBI" id="CHEBI:57457"/>
        <dbReference type="ChEBI" id="CHEBI:456216"/>
        <dbReference type="EC" id="6.3.3.2"/>
    </reaction>
</comment>
<organism evidence="6 7">
    <name type="scientific">Molorchus minor</name>
    <dbReference type="NCBI Taxonomy" id="1323400"/>
    <lineage>
        <taxon>Eukaryota</taxon>
        <taxon>Metazoa</taxon>
        <taxon>Ecdysozoa</taxon>
        <taxon>Arthropoda</taxon>
        <taxon>Hexapoda</taxon>
        <taxon>Insecta</taxon>
        <taxon>Pterygota</taxon>
        <taxon>Neoptera</taxon>
        <taxon>Endopterygota</taxon>
        <taxon>Coleoptera</taxon>
        <taxon>Polyphaga</taxon>
        <taxon>Cucujiformia</taxon>
        <taxon>Chrysomeloidea</taxon>
        <taxon>Cerambycidae</taxon>
        <taxon>Lamiinae</taxon>
        <taxon>Monochamini</taxon>
        <taxon>Molorchus</taxon>
    </lineage>
</organism>
<dbReference type="PANTHER" id="PTHR23407:SF1">
    <property type="entry name" value="5-FORMYLTETRAHYDROFOLATE CYCLO-LIGASE"/>
    <property type="match status" value="1"/>
</dbReference>
<gene>
    <name evidence="6" type="ORF">NQ317_010370</name>
</gene>